<dbReference type="SUPFAM" id="SSF53756">
    <property type="entry name" value="UDP-Glycosyltransferase/glycogen phosphorylase"/>
    <property type="match status" value="1"/>
</dbReference>
<dbReference type="Gene3D" id="3.40.50.2000">
    <property type="entry name" value="Glycogen Phosphorylase B"/>
    <property type="match status" value="2"/>
</dbReference>
<dbReference type="Pfam" id="PF13692">
    <property type="entry name" value="Glyco_trans_1_4"/>
    <property type="match status" value="1"/>
</dbReference>
<keyword evidence="3" id="KW-1185">Reference proteome</keyword>
<dbReference type="PANTHER" id="PTHR46401:SF2">
    <property type="entry name" value="GLYCOSYLTRANSFERASE WBBK-RELATED"/>
    <property type="match status" value="1"/>
</dbReference>
<dbReference type="Proteomes" id="UP001139289">
    <property type="component" value="Unassembled WGS sequence"/>
</dbReference>
<dbReference type="RefSeq" id="WP_227530440.1">
    <property type="nucleotide sequence ID" value="NZ_JAGTTM010000002.1"/>
</dbReference>
<name>A0A9X1LNX9_9MICO</name>
<dbReference type="EMBL" id="JAGTTM010000002">
    <property type="protein sequence ID" value="MCC2029362.1"/>
    <property type="molecule type" value="Genomic_DNA"/>
</dbReference>
<dbReference type="AlphaFoldDB" id="A0A9X1LNX9"/>
<sequence length="357" mass="37321">MGAELRVVLDQLASVVDIDEARAARDLVAGLVETAPTDCTVQAIIPSGTSVGIPGVASEHTLGLRRRELAASWQLGLVSGVGGGLIHAPSLMAPLVKHDRVHDHDQTVVTVWDLSAWEAPGTLSKSTVAWQRGMLRRAAKHADAVVVPSHEMAERIGEFAKLGDRVRVIAGAPPTGFAVPTDASWRRGELALPSQYLVLSRAADELEQGFRAAAASDLDVVVMDAADGAEPGLAEAASAAGLPERRAHIRGTLSAEDRAAVLDGASVFVATSSRSAWPWRAMEALTLGVPIVAADSGSHRDAIAEGGALVAPDEIPDAVVDAVGAGERRLRVLASDRAKAFSWSSSAERVWALHADL</sequence>
<keyword evidence="2" id="KW-0328">Glycosyltransferase</keyword>
<protein>
    <submittedName>
        <fullName evidence="2">Glycosyltransferase</fullName>
        <ecNumber evidence="2">2.4.-.-</ecNumber>
    </submittedName>
</protein>
<evidence type="ECO:0000313" key="3">
    <source>
        <dbReference type="Proteomes" id="UP001139289"/>
    </source>
</evidence>
<accession>A0A9X1LNX9</accession>
<evidence type="ECO:0000256" key="1">
    <source>
        <dbReference type="ARBA" id="ARBA00022679"/>
    </source>
</evidence>
<organism evidence="2 3">
    <name type="scientific">Microbacterium tenebrionis</name>
    <dbReference type="NCBI Taxonomy" id="2830665"/>
    <lineage>
        <taxon>Bacteria</taxon>
        <taxon>Bacillati</taxon>
        <taxon>Actinomycetota</taxon>
        <taxon>Actinomycetes</taxon>
        <taxon>Micrococcales</taxon>
        <taxon>Microbacteriaceae</taxon>
        <taxon>Microbacterium</taxon>
    </lineage>
</organism>
<dbReference type="EC" id="2.4.-.-" evidence="2"/>
<proteinExistence type="predicted"/>
<evidence type="ECO:0000313" key="2">
    <source>
        <dbReference type="EMBL" id="MCC2029362.1"/>
    </source>
</evidence>
<dbReference type="GO" id="GO:0009103">
    <property type="term" value="P:lipopolysaccharide biosynthetic process"/>
    <property type="evidence" value="ECO:0007669"/>
    <property type="project" value="TreeGrafter"/>
</dbReference>
<keyword evidence="1 2" id="KW-0808">Transferase</keyword>
<dbReference type="PANTHER" id="PTHR46401">
    <property type="entry name" value="GLYCOSYLTRANSFERASE WBBK-RELATED"/>
    <property type="match status" value="1"/>
</dbReference>
<reference evidence="2" key="1">
    <citation type="submission" date="2021-04" db="EMBL/GenBank/DDBJ databases">
        <title>Microbacterium tenobrionis sp. nov. and Microbacterium allomyrinae sp. nov., isolated from larvae of Tenobrio molitor and Allomyrina dichotoma, respectively.</title>
        <authorList>
            <person name="Lee S.D."/>
        </authorList>
    </citation>
    <scope>NUCLEOTIDE SEQUENCE</scope>
    <source>
        <strain evidence="2">YMB-B2</strain>
    </source>
</reference>
<comment type="caution">
    <text evidence="2">The sequence shown here is derived from an EMBL/GenBank/DDBJ whole genome shotgun (WGS) entry which is preliminary data.</text>
</comment>
<dbReference type="GO" id="GO:0016757">
    <property type="term" value="F:glycosyltransferase activity"/>
    <property type="evidence" value="ECO:0007669"/>
    <property type="project" value="UniProtKB-KW"/>
</dbReference>
<gene>
    <name evidence="2" type="ORF">KEC56_07500</name>
</gene>